<keyword evidence="2" id="KW-1185">Reference proteome</keyword>
<protein>
    <submittedName>
        <fullName evidence="1">Uncharacterized protein</fullName>
    </submittedName>
</protein>
<organism evidence="1 2">
    <name type="scientific">Diploscapter pachys</name>
    <dbReference type="NCBI Taxonomy" id="2018661"/>
    <lineage>
        <taxon>Eukaryota</taxon>
        <taxon>Metazoa</taxon>
        <taxon>Ecdysozoa</taxon>
        <taxon>Nematoda</taxon>
        <taxon>Chromadorea</taxon>
        <taxon>Rhabditida</taxon>
        <taxon>Rhabditina</taxon>
        <taxon>Rhabditomorpha</taxon>
        <taxon>Rhabditoidea</taxon>
        <taxon>Rhabditidae</taxon>
        <taxon>Diploscapter</taxon>
    </lineage>
</organism>
<evidence type="ECO:0000313" key="2">
    <source>
        <dbReference type="Proteomes" id="UP000218231"/>
    </source>
</evidence>
<dbReference type="EMBL" id="LIAE01005480">
    <property type="protein sequence ID" value="PAV93314.1"/>
    <property type="molecule type" value="Genomic_DNA"/>
</dbReference>
<accession>A0A2A2M4D2</accession>
<dbReference type="Proteomes" id="UP000218231">
    <property type="component" value="Unassembled WGS sequence"/>
</dbReference>
<comment type="caution">
    <text evidence="1">The sequence shown here is derived from an EMBL/GenBank/DDBJ whole genome shotgun (WGS) entry which is preliminary data.</text>
</comment>
<sequence>MADGMLAVIDYVEVRPRRLAERRDDAGNQAIAAAGDRALLAIHRDAADEQPIPGGAALLIVAKHEPVAFAGQVGRLEPAPDVGGTELAAGFVGQRLDVAAEIGLQALGQLQALVLFDHPGDAALARLRIDADHRFVAAAEIGGVDRQIGDLPRLVVLLFAGRKPLLDRVLMAARKGGEHQLAGIGGAGMDGDARRAAGRPLACTY</sequence>
<gene>
    <name evidence="1" type="ORF">WR25_16463</name>
</gene>
<proteinExistence type="predicted"/>
<reference evidence="1 2" key="1">
    <citation type="journal article" date="2017" name="Curr. Biol.">
        <title>Genome architecture and evolution of a unichromosomal asexual nematode.</title>
        <authorList>
            <person name="Fradin H."/>
            <person name="Zegar C."/>
            <person name="Gutwein M."/>
            <person name="Lucas J."/>
            <person name="Kovtun M."/>
            <person name="Corcoran D."/>
            <person name="Baugh L.R."/>
            <person name="Kiontke K."/>
            <person name="Gunsalus K."/>
            <person name="Fitch D.H."/>
            <person name="Piano F."/>
        </authorList>
    </citation>
    <scope>NUCLEOTIDE SEQUENCE [LARGE SCALE GENOMIC DNA]</scope>
    <source>
        <strain evidence="1">PF1309</strain>
    </source>
</reference>
<evidence type="ECO:0000313" key="1">
    <source>
        <dbReference type="EMBL" id="PAV93314.1"/>
    </source>
</evidence>
<dbReference type="AlphaFoldDB" id="A0A2A2M4D2"/>
<name>A0A2A2M4D2_9BILA</name>